<evidence type="ECO:0000313" key="1">
    <source>
        <dbReference type="EMBL" id="CCF72713.1"/>
    </source>
</evidence>
<gene>
    <name evidence="1" type="ORF">BMR1_01G01235</name>
</gene>
<dbReference type="RefSeq" id="XP_012647322.1">
    <property type="nucleotide sequence ID" value="XM_012791868.1"/>
</dbReference>
<protein>
    <submittedName>
        <fullName evidence="1">Uncharacterized protein</fullName>
    </submittedName>
</protein>
<accession>I7I7X3</accession>
<dbReference type="KEGG" id="bmic:BMR1_01G01235"/>
<keyword evidence="2" id="KW-1185">Reference proteome</keyword>
<dbReference type="Proteomes" id="UP000002899">
    <property type="component" value="Chromosome I"/>
</dbReference>
<dbReference type="AlphaFoldDB" id="I7I7X3"/>
<reference evidence="1 2" key="3">
    <citation type="journal article" date="2016" name="Sci. Rep.">
        <title>Genome-wide diversity and gene expression profiling of Babesia microti isolates identify polymorphic genes that mediate host-pathogen interactions.</title>
        <authorList>
            <person name="Silva J.C."/>
            <person name="Cornillot E."/>
            <person name="McCracken C."/>
            <person name="Usmani-Brown S."/>
            <person name="Dwivedi A."/>
            <person name="Ifeonu O.O."/>
            <person name="Crabtree J."/>
            <person name="Gotia H.T."/>
            <person name="Virji A.Z."/>
            <person name="Reynes C."/>
            <person name="Colinge J."/>
            <person name="Kumar V."/>
            <person name="Lawres L."/>
            <person name="Pazzi J.E."/>
            <person name="Pablo J.V."/>
            <person name="Hung C."/>
            <person name="Brancato J."/>
            <person name="Kumari P."/>
            <person name="Orvis J."/>
            <person name="Tretina K."/>
            <person name="Chibucos M."/>
            <person name="Ott S."/>
            <person name="Sadzewicz L."/>
            <person name="Sengamalay N."/>
            <person name="Shetty A.C."/>
            <person name="Su Q."/>
            <person name="Tallon L."/>
            <person name="Fraser C.M."/>
            <person name="Frutos R."/>
            <person name="Molina D.M."/>
            <person name="Krause P.J."/>
            <person name="Ben Mamoun C."/>
        </authorList>
    </citation>
    <scope>NUCLEOTIDE SEQUENCE [LARGE SCALE GENOMIC DNA]</scope>
    <source>
        <strain evidence="1 2">RI</strain>
    </source>
</reference>
<organism evidence="1 2">
    <name type="scientific">Babesia microti (strain RI)</name>
    <dbReference type="NCBI Taxonomy" id="1133968"/>
    <lineage>
        <taxon>Eukaryota</taxon>
        <taxon>Sar</taxon>
        <taxon>Alveolata</taxon>
        <taxon>Apicomplexa</taxon>
        <taxon>Aconoidasida</taxon>
        <taxon>Piroplasmida</taxon>
        <taxon>Babesiidae</taxon>
        <taxon>Babesia</taxon>
    </lineage>
</organism>
<proteinExistence type="predicted"/>
<dbReference type="OMA" id="FRLNAHK"/>
<reference evidence="1 2" key="1">
    <citation type="journal article" date="2012" name="Nucleic Acids Res.">
        <title>Sequencing of the smallest Apicomplexan genome from the human pathogen Babesia microti.</title>
        <authorList>
            <person name="Cornillot E."/>
            <person name="Hadj-Kaddour K."/>
            <person name="Dassouli A."/>
            <person name="Noel B."/>
            <person name="Ranwez V."/>
            <person name="Vacherie B."/>
            <person name="Augagneur Y."/>
            <person name="Bres V."/>
            <person name="Duclos A."/>
            <person name="Randazzo S."/>
            <person name="Carcy B."/>
            <person name="Debierre-Grockiego F."/>
            <person name="Delbecq S."/>
            <person name="Moubri-Menage K."/>
            <person name="Shams-Eldin H."/>
            <person name="Usmani-Brown S."/>
            <person name="Bringaud F."/>
            <person name="Wincker P."/>
            <person name="Vivares C.P."/>
            <person name="Schwarz R.T."/>
            <person name="Schetters T.P."/>
            <person name="Krause P.J."/>
            <person name="Gorenflot A."/>
            <person name="Berry V."/>
            <person name="Barbe V."/>
            <person name="Ben Mamoun C."/>
        </authorList>
    </citation>
    <scope>NUCLEOTIDE SEQUENCE [LARGE SCALE GENOMIC DNA]</scope>
    <source>
        <strain evidence="1 2">RI</strain>
    </source>
</reference>
<dbReference type="GeneID" id="24423327"/>
<evidence type="ECO:0000313" key="2">
    <source>
        <dbReference type="Proteomes" id="UP000002899"/>
    </source>
</evidence>
<reference evidence="1 2" key="2">
    <citation type="journal article" date="2013" name="PLoS ONE">
        <title>Whole genome mapping and re-organization of the nuclear and mitochondrial genomes of Babesia microti isolates.</title>
        <authorList>
            <person name="Cornillot E."/>
            <person name="Dassouli A."/>
            <person name="Garg A."/>
            <person name="Pachikara N."/>
            <person name="Randazzo S."/>
            <person name="Depoix D."/>
            <person name="Carcy B."/>
            <person name="Delbecq S."/>
            <person name="Frutos R."/>
            <person name="Silva J.C."/>
            <person name="Sutton R."/>
            <person name="Krause P.J."/>
            <person name="Mamoun C.B."/>
        </authorList>
    </citation>
    <scope>NUCLEOTIDE SEQUENCE [LARGE SCALE GENOMIC DNA]</scope>
    <source>
        <strain evidence="1 2">RI</strain>
    </source>
</reference>
<dbReference type="EMBL" id="FO082871">
    <property type="protein sequence ID" value="CCF72713.1"/>
    <property type="molecule type" value="Genomic_DNA"/>
</dbReference>
<dbReference type="OrthoDB" id="373479at2759"/>
<dbReference type="VEuPathDB" id="PiroplasmaDB:BMR1_01G01235"/>
<name>I7I7X3_BABMR</name>
<sequence>MLYLGMIYGVRNFLKQKNKFFLIQSVVCKRYFFMHCKYEKQWPPHDCSPFHPIEPWGKQFFIFNALRPNKFVEAQDLVSNNNLLPKSKGDDCEKETVLCVTDYRKTPLMYLVREDFNVLCQSIDSIYDELLKFERKLDNFTSDNRLELQKEFVPRRSYRMQKTKKGEHCSYGIFRGARRMKK</sequence>